<dbReference type="RefSeq" id="WP_377458286.1">
    <property type="nucleotide sequence ID" value="NZ_JBHLUB010000020.1"/>
</dbReference>
<feature type="domain" description="Methyltransferase" evidence="1">
    <location>
        <begin position="52"/>
        <end position="146"/>
    </location>
</feature>
<dbReference type="InterPro" id="IPR050508">
    <property type="entry name" value="Methyltransf_Superfamily"/>
</dbReference>
<evidence type="ECO:0000259" key="1">
    <source>
        <dbReference type="Pfam" id="PF13649"/>
    </source>
</evidence>
<sequence>MGGTNVWQRMIENDPDHSRRYAQRWRDLAAAGEDINGEARLIDAMLPRRSSVLDAGCGTGRVGGYLLDAGHDVTGVDLDPFLIEVAQQDHPNGRWYQGDLATFEFPEGERDSFDVIVSAGNVMGFLAQDNRGQTLKNLARFLNPAGRLVIGYGAGRGYEFGDFLSDAAAAGLKVQQAYSSWELQPFDENSDFLVAVLVRN</sequence>
<accession>A0ABV6P8Z4</accession>
<comment type="caution">
    <text evidence="2">The sequence shown here is derived from an EMBL/GenBank/DDBJ whole genome shotgun (WGS) entry which is preliminary data.</text>
</comment>
<dbReference type="EC" id="2.1.1.222" evidence="2"/>
<dbReference type="Gene3D" id="3.40.50.150">
    <property type="entry name" value="Vaccinia Virus protein VP39"/>
    <property type="match status" value="1"/>
</dbReference>
<evidence type="ECO:0000313" key="2">
    <source>
        <dbReference type="EMBL" id="MFC0581596.1"/>
    </source>
</evidence>
<dbReference type="InterPro" id="IPR029063">
    <property type="entry name" value="SAM-dependent_MTases_sf"/>
</dbReference>
<dbReference type="Proteomes" id="UP001589862">
    <property type="component" value="Unassembled WGS sequence"/>
</dbReference>
<dbReference type="GO" id="GO:0102208">
    <property type="term" value="F:2-polyprenyl-6-hydroxyphenol methylase activity"/>
    <property type="evidence" value="ECO:0007669"/>
    <property type="project" value="UniProtKB-EC"/>
</dbReference>
<keyword evidence="2" id="KW-0808">Transferase</keyword>
<dbReference type="InterPro" id="IPR041698">
    <property type="entry name" value="Methyltransf_25"/>
</dbReference>
<organism evidence="2 3">
    <name type="scientific">Micrococcoides hystricis</name>
    <dbReference type="NCBI Taxonomy" id="1572761"/>
    <lineage>
        <taxon>Bacteria</taxon>
        <taxon>Bacillati</taxon>
        <taxon>Actinomycetota</taxon>
        <taxon>Actinomycetes</taxon>
        <taxon>Micrococcales</taxon>
        <taxon>Micrococcaceae</taxon>
        <taxon>Micrococcoides</taxon>
    </lineage>
</organism>
<dbReference type="PANTHER" id="PTHR42912">
    <property type="entry name" value="METHYLTRANSFERASE"/>
    <property type="match status" value="1"/>
</dbReference>
<gene>
    <name evidence="2" type="ORF">ACFFFR_04240</name>
</gene>
<keyword evidence="3" id="KW-1185">Reference proteome</keyword>
<dbReference type="EMBL" id="JBHLUB010000020">
    <property type="protein sequence ID" value="MFC0581596.1"/>
    <property type="molecule type" value="Genomic_DNA"/>
</dbReference>
<keyword evidence="2" id="KW-0489">Methyltransferase</keyword>
<evidence type="ECO:0000313" key="3">
    <source>
        <dbReference type="Proteomes" id="UP001589862"/>
    </source>
</evidence>
<dbReference type="GO" id="GO:0061542">
    <property type="term" value="F:3-demethylubiquinol 3-O-methyltransferase activity"/>
    <property type="evidence" value="ECO:0007669"/>
    <property type="project" value="UniProtKB-EC"/>
</dbReference>
<dbReference type="EC" id="2.1.1.64" evidence="2"/>
<protein>
    <submittedName>
        <fullName evidence="2">Class I SAM-dependent methyltransferase</fullName>
        <ecNumber evidence="2">2.1.1.222</ecNumber>
        <ecNumber evidence="2">2.1.1.64</ecNumber>
    </submittedName>
</protein>
<dbReference type="SUPFAM" id="SSF53335">
    <property type="entry name" value="S-adenosyl-L-methionine-dependent methyltransferases"/>
    <property type="match status" value="1"/>
</dbReference>
<reference evidence="2 3" key="1">
    <citation type="submission" date="2024-09" db="EMBL/GenBank/DDBJ databases">
        <authorList>
            <person name="Sun Q."/>
            <person name="Mori K."/>
        </authorList>
    </citation>
    <scope>NUCLEOTIDE SEQUENCE [LARGE SCALE GENOMIC DNA]</scope>
    <source>
        <strain evidence="2 3">NCAIM B.02604</strain>
    </source>
</reference>
<dbReference type="CDD" id="cd02440">
    <property type="entry name" value="AdoMet_MTases"/>
    <property type="match status" value="1"/>
</dbReference>
<proteinExistence type="predicted"/>
<dbReference type="GO" id="GO:0032259">
    <property type="term" value="P:methylation"/>
    <property type="evidence" value="ECO:0007669"/>
    <property type="project" value="UniProtKB-KW"/>
</dbReference>
<name>A0ABV6P8Z4_9MICC</name>
<dbReference type="Pfam" id="PF13649">
    <property type="entry name" value="Methyltransf_25"/>
    <property type="match status" value="1"/>
</dbReference>